<dbReference type="Gene3D" id="1.20.1260.10">
    <property type="match status" value="1"/>
</dbReference>
<evidence type="ECO:0000313" key="5">
    <source>
        <dbReference type="Proteomes" id="UP000253508"/>
    </source>
</evidence>
<dbReference type="AlphaFoldDB" id="A0A367Y7J5"/>
<dbReference type="RefSeq" id="WP_114116911.1">
    <property type="nucleotide sequence ID" value="NZ_BMHU01000004.1"/>
</dbReference>
<comment type="caution">
    <text evidence="4">The sequence shown here is derived from an EMBL/GenBank/DDBJ whole genome shotgun (WGS) entry which is preliminary data.</text>
</comment>
<dbReference type="InterPro" id="IPR005183">
    <property type="entry name" value="DUF305_CopM-like"/>
</dbReference>
<evidence type="ECO:0000259" key="3">
    <source>
        <dbReference type="Pfam" id="PF03713"/>
    </source>
</evidence>
<evidence type="ECO:0000256" key="1">
    <source>
        <dbReference type="SAM" id="MobiDB-lite"/>
    </source>
</evidence>
<dbReference type="InterPro" id="IPR012347">
    <property type="entry name" value="Ferritin-like"/>
</dbReference>
<organism evidence="4 5">
    <name type="scientific">Microbacterium sorbitolivorans</name>
    <dbReference type="NCBI Taxonomy" id="1867410"/>
    <lineage>
        <taxon>Bacteria</taxon>
        <taxon>Bacillati</taxon>
        <taxon>Actinomycetota</taxon>
        <taxon>Actinomycetes</taxon>
        <taxon>Micrococcales</taxon>
        <taxon>Microbacteriaceae</taxon>
        <taxon>Microbacterium</taxon>
    </lineage>
</organism>
<dbReference type="PANTHER" id="PTHR36933:SF1">
    <property type="entry name" value="SLL0788 PROTEIN"/>
    <property type="match status" value="1"/>
</dbReference>
<dbReference type="Pfam" id="PF03713">
    <property type="entry name" value="DUF305"/>
    <property type="match status" value="1"/>
</dbReference>
<evidence type="ECO:0000313" key="4">
    <source>
        <dbReference type="EMBL" id="RCK61808.1"/>
    </source>
</evidence>
<proteinExistence type="predicted"/>
<feature type="region of interest" description="Disordered" evidence="1">
    <location>
        <begin position="27"/>
        <end position="51"/>
    </location>
</feature>
<feature type="compositionally biased region" description="Polar residues" evidence="1">
    <location>
        <begin position="38"/>
        <end position="51"/>
    </location>
</feature>
<dbReference type="PANTHER" id="PTHR36933">
    <property type="entry name" value="SLL0788 PROTEIN"/>
    <property type="match status" value="1"/>
</dbReference>
<protein>
    <submittedName>
        <fullName evidence="4">DUF305 domain-containing protein</fullName>
    </submittedName>
</protein>
<feature type="signal peptide" evidence="2">
    <location>
        <begin position="1"/>
        <end position="25"/>
    </location>
</feature>
<feature type="domain" description="DUF305" evidence="3">
    <location>
        <begin position="55"/>
        <end position="199"/>
    </location>
</feature>
<keyword evidence="2" id="KW-0732">Signal</keyword>
<dbReference type="OrthoDB" id="26872at2"/>
<dbReference type="PROSITE" id="PS51257">
    <property type="entry name" value="PROKAR_LIPOPROTEIN"/>
    <property type="match status" value="1"/>
</dbReference>
<gene>
    <name evidence="4" type="ORF">DTO57_04110</name>
</gene>
<name>A0A367Y7J5_9MICO</name>
<feature type="chain" id="PRO_5016594912" evidence="2">
    <location>
        <begin position="26"/>
        <end position="202"/>
    </location>
</feature>
<dbReference type="Proteomes" id="UP000253508">
    <property type="component" value="Unassembled WGS sequence"/>
</dbReference>
<reference evidence="4 5" key="1">
    <citation type="submission" date="2018-07" db="EMBL/GenBank/DDBJ databases">
        <title>Microbacterium endoborsara sp. nov., a novel actinobacterium isolated from Borszczowia aralocaspica.</title>
        <authorList>
            <person name="An D."/>
        </authorList>
    </citation>
    <scope>NUCLEOTIDE SEQUENCE [LARGE SCALE GENOMIC DNA]</scope>
    <source>
        <strain evidence="4 5">C1.15228</strain>
    </source>
</reference>
<evidence type="ECO:0000256" key="2">
    <source>
        <dbReference type="SAM" id="SignalP"/>
    </source>
</evidence>
<keyword evidence="5" id="KW-1185">Reference proteome</keyword>
<accession>A0A367Y7J5</accession>
<sequence length="202" mass="21330">MRTRTITLFTTALAASLILSGCSTAADNSTGGADHSSHSTSTPDASTSSEANAADETFATMMIPHHEQAVEMADMILDKDGVDTRVTDLAQQIKDAQAPEIETMTGWLTEWGVSLDSGMAGHDMGDDGMMDESAMTALDDADGADAARLFLEGMLMHHEGAIDMAETELADGQFPDALELAQQVIDGQSAEITTMNDILDTL</sequence>
<dbReference type="EMBL" id="QORO01000001">
    <property type="protein sequence ID" value="RCK61808.1"/>
    <property type="molecule type" value="Genomic_DNA"/>
</dbReference>